<comment type="caution">
    <text evidence="2">The sequence shown here is derived from an EMBL/GenBank/DDBJ whole genome shotgun (WGS) entry which is preliminary data.</text>
</comment>
<keyword evidence="3" id="KW-1185">Reference proteome</keyword>
<name>A0A1D3CU60_9EIME</name>
<evidence type="ECO:0000256" key="1">
    <source>
        <dbReference type="SAM" id="MobiDB-lite"/>
    </source>
</evidence>
<dbReference type="AlphaFoldDB" id="A0A1D3CU60"/>
<feature type="compositionally biased region" description="Basic and acidic residues" evidence="1">
    <location>
        <begin position="7"/>
        <end position="19"/>
    </location>
</feature>
<feature type="region of interest" description="Disordered" evidence="1">
    <location>
        <begin position="1"/>
        <end position="52"/>
    </location>
</feature>
<gene>
    <name evidence="2" type="ORF">cyc_00941</name>
</gene>
<reference evidence="2 3" key="1">
    <citation type="journal article" date="2016" name="BMC Genomics">
        <title>Comparative genomics reveals Cyclospora cayetanensis possesses coccidia-like metabolism and invasion components but unique surface antigens.</title>
        <authorList>
            <person name="Liu S."/>
            <person name="Wang L."/>
            <person name="Zheng H."/>
            <person name="Xu Z."/>
            <person name="Roellig D.M."/>
            <person name="Li N."/>
            <person name="Frace M.A."/>
            <person name="Tang K."/>
            <person name="Arrowood M.J."/>
            <person name="Moss D.M."/>
            <person name="Zhang L."/>
            <person name="Feng Y."/>
            <person name="Xiao L."/>
        </authorList>
    </citation>
    <scope>NUCLEOTIDE SEQUENCE [LARGE SCALE GENOMIC DNA]</scope>
    <source>
        <strain evidence="2 3">CHN_HEN01</strain>
    </source>
</reference>
<protein>
    <submittedName>
        <fullName evidence="2">Uncharacterized protein</fullName>
    </submittedName>
</protein>
<feature type="compositionally biased region" description="Polar residues" evidence="1">
    <location>
        <begin position="20"/>
        <end position="42"/>
    </location>
</feature>
<dbReference type="VEuPathDB" id="ToxoDB:LOC113146596"/>
<evidence type="ECO:0000313" key="3">
    <source>
        <dbReference type="Proteomes" id="UP000095192"/>
    </source>
</evidence>
<evidence type="ECO:0000313" key="2">
    <source>
        <dbReference type="EMBL" id="OEH74735.1"/>
    </source>
</evidence>
<proteinExistence type="predicted"/>
<dbReference type="EMBL" id="JROU02001950">
    <property type="protein sequence ID" value="OEH74735.1"/>
    <property type="molecule type" value="Genomic_DNA"/>
</dbReference>
<dbReference type="VEuPathDB" id="ToxoDB:cyc_00941"/>
<dbReference type="InParanoid" id="A0A1D3CU60"/>
<organism evidence="2 3">
    <name type="scientific">Cyclospora cayetanensis</name>
    <dbReference type="NCBI Taxonomy" id="88456"/>
    <lineage>
        <taxon>Eukaryota</taxon>
        <taxon>Sar</taxon>
        <taxon>Alveolata</taxon>
        <taxon>Apicomplexa</taxon>
        <taxon>Conoidasida</taxon>
        <taxon>Coccidia</taxon>
        <taxon>Eucoccidiorida</taxon>
        <taxon>Eimeriorina</taxon>
        <taxon>Eimeriidae</taxon>
        <taxon>Cyclospora</taxon>
    </lineage>
</organism>
<accession>A0A1D3CU60</accession>
<dbReference type="Proteomes" id="UP000095192">
    <property type="component" value="Unassembled WGS sequence"/>
</dbReference>
<sequence length="403" mass="43538">MQPNCWTEEKAHERRKPIEESNTANTYIRNGRSTSTVSSIVGQTKRPSDSQRFRASSVMSQLLFASQAHRRFHHLRSHQKPIHERPPQAHFLGKFSTDRQQRWLPLTHVPGLCHTKEPARGESCLDIVLSPGSDSLPSCKEEKRVQVPPHQEQEDVLSHVPIENSSEASDALRRGLDYIGQCGRKARQAGDGTVAGSVLHSFDLTTAAPPVLCVSTSSTSPSGSSSSFDATRRVLIPPDGGSQQQSDMPGCGQGMQSRSSICLGRKHPAWAARARAAATKTCNAIRGVPMSLPCVELSLGYLPLGSANAHGSFLGYNATDANGSGASREPSISAIVFTTAVLLLISSLCCEEPLILPLTSSVSHEKAAETDEGSGIAWFCVYLERYPAQEGREASNSVLETAW</sequence>